<reference evidence="1 2" key="1">
    <citation type="submission" date="2017-02" db="EMBL/GenBank/DDBJ databases">
        <authorList>
            <person name="Peterson S.W."/>
        </authorList>
    </citation>
    <scope>NUCLEOTIDE SEQUENCE [LARGE SCALE GENOMIC DNA]</scope>
    <source>
        <strain evidence="1 2">DSM 21481</strain>
    </source>
</reference>
<evidence type="ECO:0000313" key="1">
    <source>
        <dbReference type="EMBL" id="SKC61921.1"/>
    </source>
</evidence>
<organism evidence="1 2">
    <name type="scientific">Krasilnikoviella flava</name>
    <dbReference type="NCBI Taxonomy" id="526729"/>
    <lineage>
        <taxon>Bacteria</taxon>
        <taxon>Bacillati</taxon>
        <taxon>Actinomycetota</taxon>
        <taxon>Actinomycetes</taxon>
        <taxon>Micrococcales</taxon>
        <taxon>Promicromonosporaceae</taxon>
        <taxon>Krasilnikoviella</taxon>
    </lineage>
</organism>
<protein>
    <submittedName>
        <fullName evidence="1">HAD-superfamily subfamily IIA hydrolase, TIGR01458</fullName>
    </submittedName>
</protein>
<dbReference type="OrthoDB" id="148966at2"/>
<dbReference type="Gene3D" id="3.40.50.1000">
    <property type="entry name" value="HAD superfamily/HAD-like"/>
    <property type="match status" value="2"/>
</dbReference>
<gene>
    <name evidence="1" type="ORF">SAMN04324258_2116</name>
</gene>
<dbReference type="GO" id="GO:0016791">
    <property type="term" value="F:phosphatase activity"/>
    <property type="evidence" value="ECO:0007669"/>
    <property type="project" value="TreeGrafter"/>
</dbReference>
<accession>A0A1T5KE09</accession>
<dbReference type="EMBL" id="FUZQ01000003">
    <property type="protein sequence ID" value="SKC61921.1"/>
    <property type="molecule type" value="Genomic_DNA"/>
</dbReference>
<dbReference type="InterPro" id="IPR036412">
    <property type="entry name" value="HAD-like_sf"/>
</dbReference>
<sequence length="260" mass="26994">MNGHAVLLDLQGTVYEGDDLVAGADDAVAALREAGHAVRFVTNTDSQDSASIVARLRGMGLRIEPAELFTPVDAAVALLAGPEARVHVLATGAVRDQLTARLAVVGPEDGPTHVLVGDVHDVLDYPALDAAFRAVLGGAELLALQHGRWFLRGGRPALDTGSVVAAIEHGAEVAARTLGKPSTGFLRLALGTISPAPGPDRTWVVGDDRSSDVAMGRAAGVRTVLVRTGKFARQADDDSLPHAEHVLDDLTGLPDLLGRA</sequence>
<dbReference type="RefSeq" id="WP_079574184.1">
    <property type="nucleotide sequence ID" value="NZ_FUZQ01000003.1"/>
</dbReference>
<dbReference type="PANTHER" id="PTHR19288:SF46">
    <property type="entry name" value="HALOACID DEHALOGENASE-LIKE HYDROLASE DOMAIN-CONTAINING PROTEIN 2"/>
    <property type="match status" value="1"/>
</dbReference>
<keyword evidence="1" id="KW-0378">Hydrolase</keyword>
<dbReference type="Pfam" id="PF13344">
    <property type="entry name" value="Hydrolase_6"/>
    <property type="match status" value="1"/>
</dbReference>
<dbReference type="InterPro" id="IPR023214">
    <property type="entry name" value="HAD_sf"/>
</dbReference>
<name>A0A1T5KE09_9MICO</name>
<dbReference type="SUPFAM" id="SSF56784">
    <property type="entry name" value="HAD-like"/>
    <property type="match status" value="1"/>
</dbReference>
<dbReference type="Pfam" id="PF13242">
    <property type="entry name" value="Hydrolase_like"/>
    <property type="match status" value="1"/>
</dbReference>
<dbReference type="STRING" id="526729.SAMN04324258_2116"/>
<dbReference type="Proteomes" id="UP000189777">
    <property type="component" value="Unassembled WGS sequence"/>
</dbReference>
<dbReference type="PANTHER" id="PTHR19288">
    <property type="entry name" value="4-NITROPHENYLPHOSPHATASE-RELATED"/>
    <property type="match status" value="1"/>
</dbReference>
<dbReference type="GO" id="GO:0005737">
    <property type="term" value="C:cytoplasm"/>
    <property type="evidence" value="ECO:0007669"/>
    <property type="project" value="TreeGrafter"/>
</dbReference>
<dbReference type="InterPro" id="IPR006357">
    <property type="entry name" value="HAD-SF_hydro_IIA"/>
</dbReference>
<dbReference type="AlphaFoldDB" id="A0A1T5KE09"/>
<proteinExistence type="predicted"/>
<keyword evidence="2" id="KW-1185">Reference proteome</keyword>
<evidence type="ECO:0000313" key="2">
    <source>
        <dbReference type="Proteomes" id="UP000189777"/>
    </source>
</evidence>